<evidence type="ECO:0000256" key="5">
    <source>
        <dbReference type="ARBA" id="ARBA00016406"/>
    </source>
</evidence>
<evidence type="ECO:0000256" key="8">
    <source>
        <dbReference type="ARBA" id="ARBA00022857"/>
    </source>
</evidence>
<organism evidence="15 16">
    <name type="scientific">Pelagirhabdus alkalitolerans</name>
    <dbReference type="NCBI Taxonomy" id="1612202"/>
    <lineage>
        <taxon>Bacteria</taxon>
        <taxon>Bacillati</taxon>
        <taxon>Bacillota</taxon>
        <taxon>Bacilli</taxon>
        <taxon>Bacillales</taxon>
        <taxon>Bacillaceae</taxon>
        <taxon>Pelagirhabdus</taxon>
    </lineage>
</organism>
<evidence type="ECO:0000256" key="9">
    <source>
        <dbReference type="ARBA" id="ARBA00023002"/>
    </source>
</evidence>
<dbReference type="Gene3D" id="3.50.50.60">
    <property type="entry name" value="FAD/NAD(P)-binding domain"/>
    <property type="match status" value="1"/>
</dbReference>
<proteinExistence type="inferred from homology"/>
<dbReference type="PANTHER" id="PTHR42802">
    <property type="entry name" value="MONOOXYGENASE"/>
    <property type="match status" value="1"/>
</dbReference>
<keyword evidence="16" id="KW-1185">Reference proteome</keyword>
<evidence type="ECO:0000256" key="10">
    <source>
        <dbReference type="ARBA" id="ARBA00029939"/>
    </source>
</evidence>
<dbReference type="AlphaFoldDB" id="A0A1G6KNU6"/>
<dbReference type="GO" id="GO:0047091">
    <property type="term" value="F:L-lysine 6-monooxygenase (NADPH) activity"/>
    <property type="evidence" value="ECO:0007669"/>
    <property type="project" value="UniProtKB-EC"/>
</dbReference>
<dbReference type="InterPro" id="IPR025700">
    <property type="entry name" value="Lys/Orn_oxygenase"/>
</dbReference>
<reference evidence="16" key="1">
    <citation type="submission" date="2016-09" db="EMBL/GenBank/DDBJ databases">
        <authorList>
            <person name="Varghese N."/>
            <person name="Submissions S."/>
        </authorList>
    </citation>
    <scope>NUCLEOTIDE SEQUENCE [LARGE SCALE GENOMIC DNA]</scope>
    <source>
        <strain evidence="16">S5</strain>
    </source>
</reference>
<name>A0A1G6KNU6_9BACI</name>
<evidence type="ECO:0000256" key="11">
    <source>
        <dbReference type="ARBA" id="ARBA00031158"/>
    </source>
</evidence>
<comment type="pathway">
    <text evidence="2">Siderophore biosynthesis.</text>
</comment>
<dbReference type="PANTHER" id="PTHR42802:SF1">
    <property type="entry name" value="L-ORNITHINE N(5)-MONOOXYGENASE"/>
    <property type="match status" value="1"/>
</dbReference>
<dbReference type="EC" id="1.14.13.59" evidence="4"/>
<dbReference type="RefSeq" id="WP_090796062.1">
    <property type="nucleotide sequence ID" value="NZ_FMYI01000006.1"/>
</dbReference>
<keyword evidence="8" id="KW-0521">NADP</keyword>
<evidence type="ECO:0000313" key="16">
    <source>
        <dbReference type="Proteomes" id="UP000242949"/>
    </source>
</evidence>
<keyword evidence="7" id="KW-0274">FAD</keyword>
<accession>A0A1G6KNU6</accession>
<dbReference type="EMBL" id="FMYI01000006">
    <property type="protein sequence ID" value="SDC32720.1"/>
    <property type="molecule type" value="Genomic_DNA"/>
</dbReference>
<gene>
    <name evidence="15" type="ORF">SAMN05421734_106156</name>
</gene>
<evidence type="ECO:0000256" key="4">
    <source>
        <dbReference type="ARBA" id="ARBA00013076"/>
    </source>
</evidence>
<dbReference type="SUPFAM" id="SSF51905">
    <property type="entry name" value="FAD/NAD(P)-binding domain"/>
    <property type="match status" value="1"/>
</dbReference>
<evidence type="ECO:0000313" key="15">
    <source>
        <dbReference type="EMBL" id="SDC32720.1"/>
    </source>
</evidence>
<dbReference type="Proteomes" id="UP000242949">
    <property type="component" value="Unassembled WGS sequence"/>
</dbReference>
<evidence type="ECO:0000256" key="2">
    <source>
        <dbReference type="ARBA" id="ARBA00004924"/>
    </source>
</evidence>
<dbReference type="InterPro" id="IPR036188">
    <property type="entry name" value="FAD/NAD-bd_sf"/>
</dbReference>
<keyword evidence="9" id="KW-0560">Oxidoreductase</keyword>
<evidence type="ECO:0000256" key="14">
    <source>
        <dbReference type="ARBA" id="ARBA00048407"/>
    </source>
</evidence>
<comment type="similarity">
    <text evidence="3">Belongs to the lysine N(6)-hydroxylase/L-ornithine N(5)-oxygenase family.</text>
</comment>
<evidence type="ECO:0000256" key="12">
    <source>
        <dbReference type="ARBA" id="ARBA00032493"/>
    </source>
</evidence>
<comment type="cofactor">
    <cofactor evidence="1">
        <name>FAD</name>
        <dbReference type="ChEBI" id="CHEBI:57692"/>
    </cofactor>
</comment>
<evidence type="ECO:0000256" key="1">
    <source>
        <dbReference type="ARBA" id="ARBA00001974"/>
    </source>
</evidence>
<dbReference type="OrthoDB" id="7527071at2"/>
<evidence type="ECO:0000256" key="7">
    <source>
        <dbReference type="ARBA" id="ARBA00022827"/>
    </source>
</evidence>
<comment type="catalytic activity">
    <reaction evidence="14">
        <text>L-lysine + NADPH + O2 = N(6)-hydroxy-L-lysine + NADP(+) + H2O</text>
        <dbReference type="Rhea" id="RHEA:23228"/>
        <dbReference type="ChEBI" id="CHEBI:15377"/>
        <dbReference type="ChEBI" id="CHEBI:15379"/>
        <dbReference type="ChEBI" id="CHEBI:32551"/>
        <dbReference type="ChEBI" id="CHEBI:57783"/>
        <dbReference type="ChEBI" id="CHEBI:57820"/>
        <dbReference type="ChEBI" id="CHEBI:58349"/>
        <dbReference type="EC" id="1.14.13.59"/>
    </reaction>
</comment>
<protein>
    <recommendedName>
        <fullName evidence="5">L-lysine N6-monooxygenase MbtG</fullName>
        <ecNumber evidence="4">1.14.13.59</ecNumber>
    </recommendedName>
    <alternativeName>
        <fullName evidence="13">Lysine 6-N-hydroxylase</fullName>
    </alternativeName>
    <alternativeName>
        <fullName evidence="12">Lysine N6-hydroxylase</fullName>
    </alternativeName>
    <alternativeName>
        <fullName evidence="10">Lysine-N-oxygenase</fullName>
    </alternativeName>
    <alternativeName>
        <fullName evidence="11">Mycobactin synthase protein G</fullName>
    </alternativeName>
</protein>
<evidence type="ECO:0000256" key="6">
    <source>
        <dbReference type="ARBA" id="ARBA00022630"/>
    </source>
</evidence>
<keyword evidence="6" id="KW-0285">Flavoprotein</keyword>
<evidence type="ECO:0000256" key="13">
    <source>
        <dbReference type="ARBA" id="ARBA00032738"/>
    </source>
</evidence>
<dbReference type="STRING" id="1612202.SAMN05421734_106156"/>
<dbReference type="Pfam" id="PF13434">
    <property type="entry name" value="Lys_Orn_oxgnase"/>
    <property type="match status" value="1"/>
</dbReference>
<sequence>MDATVYDVIGIGIGPYNLGLAALVDEQPDINGLFFEQTPRFKWHPGMLIEGTDLQVSFLADLVTFANPKSHYTYLNYLHETNRLYPFFFYHQFEIPRKEYDRYASWVSHQLDHCYFGARVVDVMYDEEIYHITVKYNDDSTYTYKANHVVMGTGHKPNTIIDLEDIPVEDVHHSSQYLFHKDKTVKAKSITLVGSGQSASEIFLDLLQEQKNHSFSIHWYTRSPGHFQLDQSKLGQEIFSPDYVDYFHQLDYKTRLDALDELKPLRNGVQQATLHAIYHELYHLSIDGQLDTIHIQPLTSLENVEKNESDYTVTYNHWQKDETIKDQTEKIILATGYKPNIPDWFNKRIKPLIQYESDRHYKVAKDHQLLFKNGDHSHFFTQTDLVHSHGSSATNLGLTVDRNVQIINTITNEQRYKRQTGGIFTQFQ</sequence>
<evidence type="ECO:0000256" key="3">
    <source>
        <dbReference type="ARBA" id="ARBA00007588"/>
    </source>
</evidence>